<evidence type="ECO:0000256" key="1">
    <source>
        <dbReference type="SAM" id="MobiDB-lite"/>
    </source>
</evidence>
<gene>
    <name evidence="2" type="ORF">HDID_LOCUS4918</name>
</gene>
<dbReference type="STRING" id="6216.A0A0R3SJ05"/>
<reference evidence="4" key="1">
    <citation type="submission" date="2017-02" db="UniProtKB">
        <authorList>
            <consortium name="WormBaseParasite"/>
        </authorList>
    </citation>
    <scope>IDENTIFICATION</scope>
</reference>
<dbReference type="EMBL" id="UYSG01002139">
    <property type="protein sequence ID" value="VDL57236.1"/>
    <property type="molecule type" value="Genomic_DNA"/>
</dbReference>
<organism evidence="4">
    <name type="scientific">Hymenolepis diminuta</name>
    <name type="common">Rat tapeworm</name>
    <dbReference type="NCBI Taxonomy" id="6216"/>
    <lineage>
        <taxon>Eukaryota</taxon>
        <taxon>Metazoa</taxon>
        <taxon>Spiralia</taxon>
        <taxon>Lophotrochozoa</taxon>
        <taxon>Platyhelminthes</taxon>
        <taxon>Cestoda</taxon>
        <taxon>Eucestoda</taxon>
        <taxon>Cyclophyllidea</taxon>
        <taxon>Hymenolepididae</taxon>
        <taxon>Hymenolepis</taxon>
    </lineage>
</organism>
<accession>A0A0R3SJ05</accession>
<sequence length="82" mass="8417">MLRGHATEACGGTDLNGASVGSSGAALSHNVISFSVAIKRCSEILLYKASLCVQELNSAQEAVTAELQRLSESSEACIAVSC</sequence>
<feature type="region of interest" description="Disordered" evidence="1">
    <location>
        <begin position="1"/>
        <end position="23"/>
    </location>
</feature>
<protein>
    <submittedName>
        <fullName evidence="4">BLOC-1-related complex subunit 7</fullName>
    </submittedName>
</protein>
<evidence type="ECO:0000313" key="4">
    <source>
        <dbReference type="WBParaSite" id="HDID_0000492001-mRNA-1"/>
    </source>
</evidence>
<dbReference type="AlphaFoldDB" id="A0A0R3SJ05"/>
<dbReference type="Proteomes" id="UP000274504">
    <property type="component" value="Unassembled WGS sequence"/>
</dbReference>
<reference evidence="2 3" key="2">
    <citation type="submission" date="2018-11" db="EMBL/GenBank/DDBJ databases">
        <authorList>
            <consortium name="Pathogen Informatics"/>
        </authorList>
    </citation>
    <scope>NUCLEOTIDE SEQUENCE [LARGE SCALE GENOMIC DNA]</scope>
</reference>
<dbReference type="WBParaSite" id="HDID_0000492001-mRNA-1">
    <property type="protein sequence ID" value="HDID_0000492001-mRNA-1"/>
    <property type="gene ID" value="HDID_0000492001"/>
</dbReference>
<proteinExistence type="predicted"/>
<name>A0A0R3SJ05_HYMDI</name>
<evidence type="ECO:0000313" key="3">
    <source>
        <dbReference type="Proteomes" id="UP000274504"/>
    </source>
</evidence>
<dbReference type="OrthoDB" id="252722at2759"/>
<evidence type="ECO:0000313" key="2">
    <source>
        <dbReference type="EMBL" id="VDL57236.1"/>
    </source>
</evidence>